<reference evidence="1 2" key="1">
    <citation type="submission" date="2021-03" db="EMBL/GenBank/DDBJ databases">
        <authorList>
            <person name="So Y."/>
        </authorList>
    </citation>
    <scope>NUCLEOTIDE SEQUENCE [LARGE SCALE GENOMIC DNA]</scope>
    <source>
        <strain evidence="1 2">SSH11</strain>
    </source>
</reference>
<name>A0ABS4AJD6_9PROT</name>
<protein>
    <submittedName>
        <fullName evidence="1">Beta-glucosidase</fullName>
    </submittedName>
</protein>
<dbReference type="InterPro" id="IPR017853">
    <property type="entry name" value="GH"/>
</dbReference>
<dbReference type="Gene3D" id="3.20.20.80">
    <property type="entry name" value="Glycosidases"/>
    <property type="match status" value="1"/>
</dbReference>
<organism evidence="1 2">
    <name type="scientific">Pararoseomonas baculiformis</name>
    <dbReference type="NCBI Taxonomy" id="2820812"/>
    <lineage>
        <taxon>Bacteria</taxon>
        <taxon>Pseudomonadati</taxon>
        <taxon>Pseudomonadota</taxon>
        <taxon>Alphaproteobacteria</taxon>
        <taxon>Acetobacterales</taxon>
        <taxon>Acetobacteraceae</taxon>
        <taxon>Pararoseomonas</taxon>
    </lineage>
</organism>
<accession>A0ABS4AJD6</accession>
<dbReference type="Proteomes" id="UP000681594">
    <property type="component" value="Unassembled WGS sequence"/>
</dbReference>
<gene>
    <name evidence="1" type="ORF">J8J14_20400</name>
</gene>
<proteinExistence type="predicted"/>
<dbReference type="SUPFAM" id="SSF51445">
    <property type="entry name" value="(Trans)glycosidases"/>
    <property type="match status" value="1"/>
</dbReference>
<sequence>MRASNDRGGAATLFPSFFMGGFECSTHRRHDGKRLDLVASTRHDALATEDFTALAAHGMLGARDGVRWHLVETSRGVYDWSSVLPQMRAARAAGVRVAWDMAHYGYPDFIDPWSEDFVESLARYTAAFVRLALEEEGRPPIICPVNEISFWSWAGAEVGHFNPLARGRGGELKQQLIRAALRAARAAREAVPGTTILAVDPLIRVVPLRPEDAGHAEGYTASQWQGWDGLLGRFWPELGGAEDGFDVMGLNYYWNNQWEYQGEKIQAGDPRYRPFRELLVDAWNRYRKPLFLAETSIEGPPRAPWLRYVCAEVRAAMQAGVPVGGICLYPVLSHLGWDNDRYCPNGLFELEATGGHRPCHGPLALELRRQRTLFEAQLRGVAVPEDPDALPLLAVSLNELEEERKARDAGQRASQARSA</sequence>
<evidence type="ECO:0000313" key="1">
    <source>
        <dbReference type="EMBL" id="MBP0447142.1"/>
    </source>
</evidence>
<comment type="caution">
    <text evidence="1">The sequence shown here is derived from an EMBL/GenBank/DDBJ whole genome shotgun (WGS) entry which is preliminary data.</text>
</comment>
<dbReference type="EMBL" id="JAGIZB010000026">
    <property type="protein sequence ID" value="MBP0447142.1"/>
    <property type="molecule type" value="Genomic_DNA"/>
</dbReference>
<dbReference type="RefSeq" id="WP_209381410.1">
    <property type="nucleotide sequence ID" value="NZ_JAGIZB010000026.1"/>
</dbReference>
<keyword evidence="2" id="KW-1185">Reference proteome</keyword>
<evidence type="ECO:0000313" key="2">
    <source>
        <dbReference type="Proteomes" id="UP000681594"/>
    </source>
</evidence>